<evidence type="ECO:0000313" key="2">
    <source>
        <dbReference type="EMBL" id="CAK0889185.1"/>
    </source>
</evidence>
<evidence type="ECO:0000256" key="1">
    <source>
        <dbReference type="SAM" id="Phobius"/>
    </source>
</evidence>
<feature type="transmembrane region" description="Helical" evidence="1">
    <location>
        <begin position="129"/>
        <end position="153"/>
    </location>
</feature>
<feature type="transmembrane region" description="Helical" evidence="1">
    <location>
        <begin position="62"/>
        <end position="86"/>
    </location>
</feature>
<reference evidence="2" key="1">
    <citation type="submission" date="2023-10" db="EMBL/GenBank/DDBJ databases">
        <authorList>
            <person name="Chen Y."/>
            <person name="Shah S."/>
            <person name="Dougan E. K."/>
            <person name="Thang M."/>
            <person name="Chan C."/>
        </authorList>
    </citation>
    <scope>NUCLEOTIDE SEQUENCE [LARGE SCALE GENOMIC DNA]</scope>
</reference>
<sequence length="210" mass="22789">MSSGPPASVIGSAHGSDAASEMQRQIAAAAAQQGVAQAKASAKTGIFEIKSYIQENPASVKVVCFLIGLLLMTLSILGIFNVIGAAVEPKHYLNNFYNVFFGVIICICDCKESWGKACFDIQEKLFRNAYLLATHKGRGMLYMYVGSTIIFVLPDRSEYPFWSLIYGLMGILLCILAYLMLLLAWWGELCGCRGRYASMDAGADAAGNRA</sequence>
<protein>
    <submittedName>
        <fullName evidence="2">Uncharacterized protein</fullName>
    </submittedName>
</protein>
<comment type="caution">
    <text evidence="2">The sequence shown here is derived from an EMBL/GenBank/DDBJ whole genome shotgun (WGS) entry which is preliminary data.</text>
</comment>
<name>A0ABN9WSU9_9DINO</name>
<dbReference type="EMBL" id="CAUYUJ010019176">
    <property type="protein sequence ID" value="CAK0889185.1"/>
    <property type="molecule type" value="Genomic_DNA"/>
</dbReference>
<gene>
    <name evidence="2" type="ORF">PCOR1329_LOCUS69784</name>
</gene>
<dbReference type="Proteomes" id="UP001189429">
    <property type="component" value="Unassembled WGS sequence"/>
</dbReference>
<keyword evidence="1" id="KW-0812">Transmembrane</keyword>
<evidence type="ECO:0000313" key="3">
    <source>
        <dbReference type="Proteomes" id="UP001189429"/>
    </source>
</evidence>
<feature type="transmembrane region" description="Helical" evidence="1">
    <location>
        <begin position="165"/>
        <end position="186"/>
    </location>
</feature>
<keyword evidence="3" id="KW-1185">Reference proteome</keyword>
<keyword evidence="1" id="KW-0472">Membrane</keyword>
<organism evidence="2 3">
    <name type="scientific">Prorocentrum cordatum</name>
    <dbReference type="NCBI Taxonomy" id="2364126"/>
    <lineage>
        <taxon>Eukaryota</taxon>
        <taxon>Sar</taxon>
        <taxon>Alveolata</taxon>
        <taxon>Dinophyceae</taxon>
        <taxon>Prorocentrales</taxon>
        <taxon>Prorocentraceae</taxon>
        <taxon>Prorocentrum</taxon>
    </lineage>
</organism>
<keyword evidence="1" id="KW-1133">Transmembrane helix</keyword>
<proteinExistence type="predicted"/>
<accession>A0ABN9WSU9</accession>